<organism evidence="1 2">
    <name type="scientific">Pistacia integerrima</name>
    <dbReference type="NCBI Taxonomy" id="434235"/>
    <lineage>
        <taxon>Eukaryota</taxon>
        <taxon>Viridiplantae</taxon>
        <taxon>Streptophyta</taxon>
        <taxon>Embryophyta</taxon>
        <taxon>Tracheophyta</taxon>
        <taxon>Spermatophyta</taxon>
        <taxon>Magnoliopsida</taxon>
        <taxon>eudicotyledons</taxon>
        <taxon>Gunneridae</taxon>
        <taxon>Pentapetalae</taxon>
        <taxon>rosids</taxon>
        <taxon>malvids</taxon>
        <taxon>Sapindales</taxon>
        <taxon>Anacardiaceae</taxon>
        <taxon>Pistacia</taxon>
    </lineage>
</organism>
<accession>A0ACC0XFF2</accession>
<evidence type="ECO:0000313" key="1">
    <source>
        <dbReference type="EMBL" id="KAJ0015214.1"/>
    </source>
</evidence>
<protein>
    <submittedName>
        <fullName evidence="1">Uncharacterized protein</fullName>
    </submittedName>
</protein>
<dbReference type="EMBL" id="CM047748">
    <property type="protein sequence ID" value="KAJ0015214.1"/>
    <property type="molecule type" value="Genomic_DNA"/>
</dbReference>
<reference evidence="2" key="1">
    <citation type="journal article" date="2023" name="G3 (Bethesda)">
        <title>Genome assembly and association tests identify interacting loci associated with vigor, precocity, and sex in interspecific pistachio rootstocks.</title>
        <authorList>
            <person name="Palmer W."/>
            <person name="Jacygrad E."/>
            <person name="Sagayaradj S."/>
            <person name="Cavanaugh K."/>
            <person name="Han R."/>
            <person name="Bertier L."/>
            <person name="Beede B."/>
            <person name="Kafkas S."/>
            <person name="Golino D."/>
            <person name="Preece J."/>
            <person name="Michelmore R."/>
        </authorList>
    </citation>
    <scope>NUCLEOTIDE SEQUENCE [LARGE SCALE GENOMIC DNA]</scope>
</reference>
<evidence type="ECO:0000313" key="2">
    <source>
        <dbReference type="Proteomes" id="UP001163603"/>
    </source>
</evidence>
<proteinExistence type="predicted"/>
<comment type="caution">
    <text evidence="1">The sequence shown here is derived from an EMBL/GenBank/DDBJ whole genome shotgun (WGS) entry which is preliminary data.</text>
</comment>
<name>A0ACC0XFF2_9ROSI</name>
<sequence>MDANHLLAFILINGLLLSHIPYTAMAIGESSLSSHDFPYKLKIVSKRSKTPSPPPPMLSTPTKFKSPPPSPLLPSPPPPPPWMPPLPP</sequence>
<dbReference type="Proteomes" id="UP001163603">
    <property type="component" value="Chromosome 13"/>
</dbReference>
<keyword evidence="2" id="KW-1185">Reference proteome</keyword>
<gene>
    <name evidence="1" type="ORF">Pint_20415</name>
</gene>